<dbReference type="InterPro" id="IPR036691">
    <property type="entry name" value="Endo/exonu/phosph_ase_sf"/>
</dbReference>
<accession>A0A2P5B1I1</accession>
<comment type="caution">
    <text evidence="2">The sequence shown here is derived from an EMBL/GenBank/DDBJ whole genome shotgun (WGS) entry which is preliminary data.</text>
</comment>
<organism evidence="2 3">
    <name type="scientific">Parasponia andersonii</name>
    <name type="common">Sponia andersonii</name>
    <dbReference type="NCBI Taxonomy" id="3476"/>
    <lineage>
        <taxon>Eukaryota</taxon>
        <taxon>Viridiplantae</taxon>
        <taxon>Streptophyta</taxon>
        <taxon>Embryophyta</taxon>
        <taxon>Tracheophyta</taxon>
        <taxon>Spermatophyta</taxon>
        <taxon>Magnoliopsida</taxon>
        <taxon>eudicotyledons</taxon>
        <taxon>Gunneridae</taxon>
        <taxon>Pentapetalae</taxon>
        <taxon>rosids</taxon>
        <taxon>fabids</taxon>
        <taxon>Rosales</taxon>
        <taxon>Cannabaceae</taxon>
        <taxon>Parasponia</taxon>
    </lineage>
</organism>
<keyword evidence="2" id="KW-0269">Exonuclease</keyword>
<sequence>MEYGEQRDDQTEIPTKKNVQLSKYEAESVGRGGGPNHAPTVPMKILSWNCRGLGQPRAVGALSALLRKEDPDCVFSMLLWLVPLAFRGVSLFYVETWNKYGYCLCLKIPDYCFLSGISA</sequence>
<feature type="compositionally biased region" description="Basic and acidic residues" evidence="1">
    <location>
        <begin position="1"/>
        <end position="10"/>
    </location>
</feature>
<keyword evidence="3" id="KW-1185">Reference proteome</keyword>
<evidence type="ECO:0000313" key="3">
    <source>
        <dbReference type="Proteomes" id="UP000237105"/>
    </source>
</evidence>
<dbReference type="SUPFAM" id="SSF56219">
    <property type="entry name" value="DNase I-like"/>
    <property type="match status" value="1"/>
</dbReference>
<dbReference type="OrthoDB" id="1194677at2759"/>
<feature type="region of interest" description="Disordered" evidence="1">
    <location>
        <begin position="1"/>
        <end position="20"/>
    </location>
</feature>
<keyword evidence="2" id="KW-0540">Nuclease</keyword>
<proteinExistence type="predicted"/>
<reference evidence="3" key="1">
    <citation type="submission" date="2016-06" db="EMBL/GenBank/DDBJ databases">
        <title>Parallel loss of symbiosis genes in relatives of nitrogen-fixing non-legume Parasponia.</title>
        <authorList>
            <person name="Van Velzen R."/>
            <person name="Holmer R."/>
            <person name="Bu F."/>
            <person name="Rutten L."/>
            <person name="Van Zeijl A."/>
            <person name="Liu W."/>
            <person name="Santuari L."/>
            <person name="Cao Q."/>
            <person name="Sharma T."/>
            <person name="Shen D."/>
            <person name="Roswanjaya Y."/>
            <person name="Wardhani T."/>
            <person name="Kalhor M.S."/>
            <person name="Jansen J."/>
            <person name="Van den Hoogen J."/>
            <person name="Gungor B."/>
            <person name="Hartog M."/>
            <person name="Hontelez J."/>
            <person name="Verver J."/>
            <person name="Yang W.-C."/>
            <person name="Schijlen E."/>
            <person name="Repin R."/>
            <person name="Schilthuizen M."/>
            <person name="Schranz E."/>
            <person name="Heidstra R."/>
            <person name="Miyata K."/>
            <person name="Fedorova E."/>
            <person name="Kohlen W."/>
            <person name="Bisseling T."/>
            <person name="Smit S."/>
            <person name="Geurts R."/>
        </authorList>
    </citation>
    <scope>NUCLEOTIDE SEQUENCE [LARGE SCALE GENOMIC DNA]</scope>
    <source>
        <strain evidence="3">cv. WU1-14</strain>
    </source>
</reference>
<dbReference type="Proteomes" id="UP000237105">
    <property type="component" value="Unassembled WGS sequence"/>
</dbReference>
<gene>
    <name evidence="2" type="ORF">PanWU01x14_280380</name>
</gene>
<protein>
    <submittedName>
        <fullName evidence="2">Endonuclease/exonuclease/phosphatase</fullName>
    </submittedName>
</protein>
<evidence type="ECO:0000256" key="1">
    <source>
        <dbReference type="SAM" id="MobiDB-lite"/>
    </source>
</evidence>
<dbReference type="AlphaFoldDB" id="A0A2P5B1I1"/>
<name>A0A2P5B1I1_PARAD</name>
<evidence type="ECO:0000313" key="2">
    <source>
        <dbReference type="EMBL" id="PON42644.1"/>
    </source>
</evidence>
<dbReference type="GO" id="GO:0004527">
    <property type="term" value="F:exonuclease activity"/>
    <property type="evidence" value="ECO:0007669"/>
    <property type="project" value="UniProtKB-KW"/>
</dbReference>
<keyword evidence="2" id="KW-0255">Endonuclease</keyword>
<dbReference type="EMBL" id="JXTB01000387">
    <property type="protein sequence ID" value="PON42644.1"/>
    <property type="molecule type" value="Genomic_DNA"/>
</dbReference>
<dbReference type="GO" id="GO:0004519">
    <property type="term" value="F:endonuclease activity"/>
    <property type="evidence" value="ECO:0007669"/>
    <property type="project" value="UniProtKB-KW"/>
</dbReference>
<keyword evidence="2" id="KW-0378">Hydrolase</keyword>